<dbReference type="GO" id="GO:0008757">
    <property type="term" value="F:S-adenosylmethionine-dependent methyltransferase activity"/>
    <property type="evidence" value="ECO:0007669"/>
    <property type="project" value="InterPro"/>
</dbReference>
<dbReference type="EMBL" id="PCTA01000010">
    <property type="protein sequence ID" value="PIP61948.1"/>
    <property type="molecule type" value="Genomic_DNA"/>
</dbReference>
<gene>
    <name evidence="2" type="ORF">COW99_01850</name>
</gene>
<organism evidence="2 3">
    <name type="scientific">Candidatus Roizmanbacteria bacterium CG22_combo_CG10-13_8_21_14_all_38_20</name>
    <dbReference type="NCBI Taxonomy" id="1974862"/>
    <lineage>
        <taxon>Bacteria</taxon>
        <taxon>Candidatus Roizmaniibacteriota</taxon>
    </lineage>
</organism>
<dbReference type="SUPFAM" id="SSF53335">
    <property type="entry name" value="S-adenosyl-L-methionine-dependent methyltransferases"/>
    <property type="match status" value="1"/>
</dbReference>
<comment type="caution">
    <text evidence="2">The sequence shown here is derived from an EMBL/GenBank/DDBJ whole genome shotgun (WGS) entry which is preliminary data.</text>
</comment>
<dbReference type="PANTHER" id="PTHR43861:SF6">
    <property type="entry name" value="METHYLTRANSFERASE TYPE 11"/>
    <property type="match status" value="1"/>
</dbReference>
<sequence length="251" mass="29238">MKIKPTFKTSRKTAEDYFLWRVERSIPTVKKINSIRSLNKLNILDLGCGYGSLSKTLGELGAQVTSAEVNQKSLEFAKKFLSPYKNVKIVKIGKEKLPFKSQKFDIVFLFDVIEHVKNPKTTIEESLRVLKKGGLLIVEFTPYYSIVGHHLYDYTKFPVQILPKNMVKNMIYSRKIDSFLSQDEFYDVFLSLNKLRISKFQEMVKITKKVEEKYIIKYPNLFEVNIPLLKHLGPLKDVFTMSFEGIYQKNN</sequence>
<evidence type="ECO:0000259" key="1">
    <source>
        <dbReference type="Pfam" id="PF08241"/>
    </source>
</evidence>
<name>A0A2H0BYB4_9BACT</name>
<reference evidence="2 3" key="1">
    <citation type="submission" date="2017-09" db="EMBL/GenBank/DDBJ databases">
        <title>Depth-based differentiation of microbial function through sediment-hosted aquifers and enrichment of novel symbionts in the deep terrestrial subsurface.</title>
        <authorList>
            <person name="Probst A.J."/>
            <person name="Ladd B."/>
            <person name="Jarett J.K."/>
            <person name="Geller-Mcgrath D.E."/>
            <person name="Sieber C.M."/>
            <person name="Emerson J.B."/>
            <person name="Anantharaman K."/>
            <person name="Thomas B.C."/>
            <person name="Malmstrom R."/>
            <person name="Stieglmeier M."/>
            <person name="Klingl A."/>
            <person name="Woyke T."/>
            <person name="Ryan C.M."/>
            <person name="Banfield J.F."/>
        </authorList>
    </citation>
    <scope>NUCLEOTIDE SEQUENCE [LARGE SCALE GENOMIC DNA]</scope>
    <source>
        <strain evidence="2">CG22_combo_CG10-13_8_21_14_all_38_20</strain>
    </source>
</reference>
<dbReference type="Proteomes" id="UP000231246">
    <property type="component" value="Unassembled WGS sequence"/>
</dbReference>
<dbReference type="InterPro" id="IPR013216">
    <property type="entry name" value="Methyltransf_11"/>
</dbReference>
<dbReference type="AlphaFoldDB" id="A0A2H0BYB4"/>
<feature type="domain" description="Methyltransferase type 11" evidence="1">
    <location>
        <begin position="44"/>
        <end position="138"/>
    </location>
</feature>
<dbReference type="Pfam" id="PF08241">
    <property type="entry name" value="Methyltransf_11"/>
    <property type="match status" value="1"/>
</dbReference>
<evidence type="ECO:0000313" key="2">
    <source>
        <dbReference type="EMBL" id="PIP61948.1"/>
    </source>
</evidence>
<dbReference type="InterPro" id="IPR029063">
    <property type="entry name" value="SAM-dependent_MTases_sf"/>
</dbReference>
<evidence type="ECO:0000313" key="3">
    <source>
        <dbReference type="Proteomes" id="UP000231246"/>
    </source>
</evidence>
<dbReference type="CDD" id="cd02440">
    <property type="entry name" value="AdoMet_MTases"/>
    <property type="match status" value="1"/>
</dbReference>
<proteinExistence type="predicted"/>
<accession>A0A2H0BYB4</accession>
<dbReference type="Gene3D" id="3.40.50.150">
    <property type="entry name" value="Vaccinia Virus protein VP39"/>
    <property type="match status" value="1"/>
</dbReference>
<protein>
    <recommendedName>
        <fullName evidence="1">Methyltransferase type 11 domain-containing protein</fullName>
    </recommendedName>
</protein>
<dbReference type="PANTHER" id="PTHR43861">
    <property type="entry name" value="TRANS-ACONITATE 2-METHYLTRANSFERASE-RELATED"/>
    <property type="match status" value="1"/>
</dbReference>